<dbReference type="EMBL" id="BTRK01000005">
    <property type="protein sequence ID" value="GMR53113.1"/>
    <property type="molecule type" value="Genomic_DNA"/>
</dbReference>
<feature type="non-terminal residue" evidence="1">
    <location>
        <position position="250"/>
    </location>
</feature>
<proteinExistence type="predicted"/>
<protein>
    <submittedName>
        <fullName evidence="1">Uncharacterized protein</fullName>
    </submittedName>
</protein>
<sequence>MDFTGDSGMESGRISSLVRFLIVSSFVGSLDSSPRGCSISSSLLHIISLNCFEVLRLVLILHYVAVLEVAQSRTILFIRRFDISIRIFLASRHFLDFFRNFSIDVVPVEVLQCREHLEDLRPVIVSFLHTILEGVEDGERAETLERLQILEGRELVVRKHQFLQLRALLHEEFEAALELVLADVQYDKFGKSRKAFERLQPTVHHRKGVQRVEIFGQSFNLLALAIVEVQLVDLGRVALAKLDFETCFHS</sequence>
<evidence type="ECO:0000313" key="2">
    <source>
        <dbReference type="Proteomes" id="UP001328107"/>
    </source>
</evidence>
<evidence type="ECO:0000313" key="1">
    <source>
        <dbReference type="EMBL" id="GMR53113.1"/>
    </source>
</evidence>
<gene>
    <name evidence="1" type="ORF">PMAYCL1PPCAC_23308</name>
</gene>
<accession>A0AAN5I5K2</accession>
<reference evidence="2" key="1">
    <citation type="submission" date="2022-10" db="EMBL/GenBank/DDBJ databases">
        <title>Genome assembly of Pristionchus species.</title>
        <authorList>
            <person name="Yoshida K."/>
            <person name="Sommer R.J."/>
        </authorList>
    </citation>
    <scope>NUCLEOTIDE SEQUENCE [LARGE SCALE GENOMIC DNA]</scope>
    <source>
        <strain evidence="2">RS5460</strain>
    </source>
</reference>
<comment type="caution">
    <text evidence="1">The sequence shown here is derived from an EMBL/GenBank/DDBJ whole genome shotgun (WGS) entry which is preliminary data.</text>
</comment>
<dbReference type="AlphaFoldDB" id="A0AAN5I5K2"/>
<organism evidence="1 2">
    <name type="scientific">Pristionchus mayeri</name>
    <dbReference type="NCBI Taxonomy" id="1317129"/>
    <lineage>
        <taxon>Eukaryota</taxon>
        <taxon>Metazoa</taxon>
        <taxon>Ecdysozoa</taxon>
        <taxon>Nematoda</taxon>
        <taxon>Chromadorea</taxon>
        <taxon>Rhabditida</taxon>
        <taxon>Rhabditina</taxon>
        <taxon>Diplogasteromorpha</taxon>
        <taxon>Diplogasteroidea</taxon>
        <taxon>Neodiplogasteridae</taxon>
        <taxon>Pristionchus</taxon>
    </lineage>
</organism>
<keyword evidence="2" id="KW-1185">Reference proteome</keyword>
<dbReference type="Proteomes" id="UP001328107">
    <property type="component" value="Unassembled WGS sequence"/>
</dbReference>
<name>A0AAN5I5K2_9BILA</name>